<dbReference type="SUPFAM" id="SSF46767">
    <property type="entry name" value="Methylated DNA-protein cysteine methyltransferase, C-terminal domain"/>
    <property type="match status" value="1"/>
</dbReference>
<dbReference type="Pfam" id="PF01035">
    <property type="entry name" value="DNA_binding_1"/>
    <property type="match status" value="1"/>
</dbReference>
<keyword evidence="4" id="KW-1185">Reference proteome</keyword>
<dbReference type="Proteomes" id="UP000662814">
    <property type="component" value="Chromosome"/>
</dbReference>
<dbReference type="InterPro" id="IPR014048">
    <property type="entry name" value="MethylDNA_cys_MeTrfase_DNA-bd"/>
</dbReference>
<dbReference type="PANTHER" id="PTHR42942:SF1">
    <property type="entry name" value="ALKYLTRANSFERASE-LIKE PROTEIN 1"/>
    <property type="match status" value="1"/>
</dbReference>
<evidence type="ECO:0000313" key="4">
    <source>
        <dbReference type="Proteomes" id="UP000662814"/>
    </source>
</evidence>
<sequence length="115" mass="12570">MARSSASSTCSRQPTVNEDFVEAVLSVVESIPSGRVMSYGQVAAQFGSRSARGVGWVMARYGSEVPWWRVVQASGKPPQCHDESARRHYDVEGTPLRTTRTGYALTRSAFVGSRD</sequence>
<keyword evidence="1" id="KW-0227">DNA damage</keyword>
<dbReference type="EMBL" id="CP061169">
    <property type="protein sequence ID" value="QPZ39221.1"/>
    <property type="molecule type" value="Genomic_DNA"/>
</dbReference>
<evidence type="ECO:0000313" key="3">
    <source>
        <dbReference type="EMBL" id="QPZ39221.1"/>
    </source>
</evidence>
<dbReference type="CDD" id="cd06445">
    <property type="entry name" value="ATase"/>
    <property type="match status" value="1"/>
</dbReference>
<dbReference type="PANTHER" id="PTHR42942">
    <property type="entry name" value="6-O-METHYLGUANINE DNA METHYLTRANSFERASE"/>
    <property type="match status" value="1"/>
</dbReference>
<evidence type="ECO:0000256" key="1">
    <source>
        <dbReference type="ARBA" id="ARBA00022763"/>
    </source>
</evidence>
<feature type="domain" description="Methylated-DNA-[protein]-cysteine S-methyltransferase DNA binding" evidence="2">
    <location>
        <begin position="19"/>
        <end position="82"/>
    </location>
</feature>
<evidence type="ECO:0000259" key="2">
    <source>
        <dbReference type="Pfam" id="PF01035"/>
    </source>
</evidence>
<accession>A0ABX6YK83</accession>
<dbReference type="InterPro" id="IPR052520">
    <property type="entry name" value="ATL_DNA_repair"/>
</dbReference>
<reference evidence="3 4" key="1">
    <citation type="submission" date="2020-12" db="EMBL/GenBank/DDBJ databases">
        <title>Microbacterium sp. HY060.</title>
        <authorList>
            <person name="Zhou J."/>
        </authorList>
    </citation>
    <scope>NUCLEOTIDE SEQUENCE [LARGE SCALE GENOMIC DNA]</scope>
    <source>
        <strain evidence="3 4">HY60</strain>
    </source>
</reference>
<name>A0ABX6YK83_9MICO</name>
<protein>
    <submittedName>
        <fullName evidence="3">MGMT family protein</fullName>
    </submittedName>
</protein>
<dbReference type="InterPro" id="IPR036217">
    <property type="entry name" value="MethylDNA_cys_MeTrfase_DNAb"/>
</dbReference>
<gene>
    <name evidence="3" type="ORF">HCR76_03920</name>
</gene>
<proteinExistence type="predicted"/>
<dbReference type="InterPro" id="IPR036388">
    <property type="entry name" value="WH-like_DNA-bd_sf"/>
</dbReference>
<organism evidence="3 4">
    <name type="scientific">Paramicrobacterium chengjingii</name>
    <dbReference type="NCBI Taxonomy" id="2769067"/>
    <lineage>
        <taxon>Bacteria</taxon>
        <taxon>Bacillati</taxon>
        <taxon>Actinomycetota</taxon>
        <taxon>Actinomycetes</taxon>
        <taxon>Micrococcales</taxon>
        <taxon>Microbacteriaceae</taxon>
        <taxon>Paramicrobacterium</taxon>
    </lineage>
</organism>
<dbReference type="Gene3D" id="1.10.10.10">
    <property type="entry name" value="Winged helix-like DNA-binding domain superfamily/Winged helix DNA-binding domain"/>
    <property type="match status" value="1"/>
</dbReference>